<dbReference type="AlphaFoldDB" id="A0A3M6PRA4"/>
<evidence type="ECO:0000256" key="1">
    <source>
        <dbReference type="SAM" id="MobiDB-lite"/>
    </source>
</evidence>
<proteinExistence type="predicted"/>
<dbReference type="Pfam" id="PF04340">
    <property type="entry name" value="DUF484"/>
    <property type="match status" value="1"/>
</dbReference>
<reference evidence="2 3" key="1">
    <citation type="submission" date="2018-10" db="EMBL/GenBank/DDBJ databases">
        <title>Comamonadaceae CDC group NO-1 genome sequencing and assembly.</title>
        <authorList>
            <person name="Bernier A.-M."/>
            <person name="Bernard K."/>
        </authorList>
    </citation>
    <scope>NUCLEOTIDE SEQUENCE [LARGE SCALE GENOMIC DNA]</scope>
    <source>
        <strain evidence="2 3">NML970147</strain>
    </source>
</reference>
<dbReference type="PANTHER" id="PTHR38765:SF1">
    <property type="entry name" value="DUF484 DOMAIN-CONTAINING PROTEIN"/>
    <property type="match status" value="1"/>
</dbReference>
<name>A0A3M6PRA4_9BURK</name>
<dbReference type="InterPro" id="IPR029016">
    <property type="entry name" value="GAF-like_dom_sf"/>
</dbReference>
<sequence>MTSAAPATPPRPGLLDGRAAAIFHQPHRFAMTPPAPITSEEDIAHYLLHNPEFFERFAQVLGTVQLPSPHGGKVVSLHERQTLMLRQKIKGLEASIVEMMGYGSENAQIMEKAHAWTAVMLSEPQASRLPQRLTQQLQALFDVPGVYLRLWGVDAAYADLPEVRQTAAENQQHIAALPKPYCGPRGSIEGLQSLAGAEADLQDVQSIAILPLRAGTQEGAPLTYGYLLLTSPDAHRFTQDMGKDLLVRLAELASAAMQRLLPEATRARLTPFKARPADDEHAEASDAAQPPTEAAAPPPSASAISPQDDA</sequence>
<feature type="region of interest" description="Disordered" evidence="1">
    <location>
        <begin position="270"/>
        <end position="310"/>
    </location>
</feature>
<evidence type="ECO:0000313" key="2">
    <source>
        <dbReference type="EMBL" id="RMW93146.1"/>
    </source>
</evidence>
<feature type="compositionally biased region" description="Low complexity" evidence="1">
    <location>
        <begin position="285"/>
        <end position="310"/>
    </location>
</feature>
<dbReference type="PANTHER" id="PTHR38765">
    <property type="entry name" value="DUF484 DOMAIN-CONTAINING PROTEIN"/>
    <property type="match status" value="1"/>
</dbReference>
<feature type="compositionally biased region" description="Basic and acidic residues" evidence="1">
    <location>
        <begin position="275"/>
        <end position="284"/>
    </location>
</feature>
<organism evidence="2 3">
    <name type="scientific">Allofranklinella schreckenbergeri</name>
    <dbReference type="NCBI Taxonomy" id="1076744"/>
    <lineage>
        <taxon>Bacteria</taxon>
        <taxon>Pseudomonadati</taxon>
        <taxon>Pseudomonadota</taxon>
        <taxon>Betaproteobacteria</taxon>
        <taxon>Burkholderiales</taxon>
        <taxon>Comamonadaceae</taxon>
        <taxon>Allofranklinella</taxon>
    </lineage>
</organism>
<protein>
    <submittedName>
        <fullName evidence="2">DUF484 family protein</fullName>
    </submittedName>
</protein>
<evidence type="ECO:0000313" key="3">
    <source>
        <dbReference type="Proteomes" id="UP000267521"/>
    </source>
</evidence>
<dbReference type="InterPro" id="IPR007435">
    <property type="entry name" value="DUF484"/>
</dbReference>
<dbReference type="Gene3D" id="3.30.450.40">
    <property type="match status" value="1"/>
</dbReference>
<dbReference type="EMBL" id="RDQM01000024">
    <property type="protein sequence ID" value="RMW93146.1"/>
    <property type="molecule type" value="Genomic_DNA"/>
</dbReference>
<gene>
    <name evidence="2" type="ORF">EBQ26_12335</name>
</gene>
<dbReference type="Proteomes" id="UP000267521">
    <property type="component" value="Unassembled WGS sequence"/>
</dbReference>
<comment type="caution">
    <text evidence="2">The sequence shown here is derived from an EMBL/GenBank/DDBJ whole genome shotgun (WGS) entry which is preliminary data.</text>
</comment>
<accession>A0A3M6PRA4</accession>
<dbReference type="RefSeq" id="WP_122239536.1">
    <property type="nucleotide sequence ID" value="NZ_RDQM01000024.1"/>
</dbReference>